<accession>A0A397S7X4</accession>
<evidence type="ECO:0000313" key="2">
    <source>
        <dbReference type="Proteomes" id="UP000265703"/>
    </source>
</evidence>
<gene>
    <name evidence="1" type="ORF">C1645_745272</name>
</gene>
<dbReference type="AlphaFoldDB" id="A0A397S7X4"/>
<dbReference type="Proteomes" id="UP000265703">
    <property type="component" value="Unassembled WGS sequence"/>
</dbReference>
<evidence type="ECO:0000313" key="1">
    <source>
        <dbReference type="EMBL" id="RIA80405.1"/>
    </source>
</evidence>
<dbReference type="EMBL" id="QKYT01000978">
    <property type="protein sequence ID" value="RIA80405.1"/>
    <property type="molecule type" value="Genomic_DNA"/>
</dbReference>
<proteinExistence type="predicted"/>
<organism evidence="1 2">
    <name type="scientific">Glomus cerebriforme</name>
    <dbReference type="NCBI Taxonomy" id="658196"/>
    <lineage>
        <taxon>Eukaryota</taxon>
        <taxon>Fungi</taxon>
        <taxon>Fungi incertae sedis</taxon>
        <taxon>Mucoromycota</taxon>
        <taxon>Glomeromycotina</taxon>
        <taxon>Glomeromycetes</taxon>
        <taxon>Glomerales</taxon>
        <taxon>Glomeraceae</taxon>
        <taxon>Glomus</taxon>
    </lineage>
</organism>
<reference evidence="1 2" key="1">
    <citation type="submission" date="2018-06" db="EMBL/GenBank/DDBJ databases">
        <title>Comparative genomics reveals the genomic features of Rhizophagus irregularis, R. cerebriforme, R. diaphanum and Gigaspora rosea, and their symbiotic lifestyle signature.</title>
        <authorList>
            <person name="Morin E."/>
            <person name="San Clemente H."/>
            <person name="Chen E.C.H."/>
            <person name="De La Providencia I."/>
            <person name="Hainaut M."/>
            <person name="Kuo A."/>
            <person name="Kohler A."/>
            <person name="Murat C."/>
            <person name="Tang N."/>
            <person name="Roy S."/>
            <person name="Loubradou J."/>
            <person name="Henrissat B."/>
            <person name="Grigoriev I.V."/>
            <person name="Corradi N."/>
            <person name="Roux C."/>
            <person name="Martin F.M."/>
        </authorList>
    </citation>
    <scope>NUCLEOTIDE SEQUENCE [LARGE SCALE GENOMIC DNA]</scope>
    <source>
        <strain evidence="1 2">DAOM 227022</strain>
    </source>
</reference>
<sequence length="191" mass="22621">MGMYKETSGSQQYDSTCLQQVFHTMQICLKEVRSSNEILFNLCEEEKRDAFLSELPALLSHLKKNCPFRFHKITSEKDLLVLSLLLDEYDIRYFAKTFGIIHPCAICIDKSGHSAFILDNHGYMFEYNDMKRDMKYMGPNIIKSLTNYLYNPDKIYELIEDTCELITTDELERQQKSHILLQYFYLCDQFR</sequence>
<protein>
    <submittedName>
        <fullName evidence="1">Uncharacterized protein</fullName>
    </submittedName>
</protein>
<name>A0A397S7X4_9GLOM</name>
<comment type="caution">
    <text evidence="1">The sequence shown here is derived from an EMBL/GenBank/DDBJ whole genome shotgun (WGS) entry which is preliminary data.</text>
</comment>
<dbReference type="STRING" id="658196.A0A397S7X4"/>
<keyword evidence="2" id="KW-1185">Reference proteome</keyword>